<accession>A0A2N0RM07</accession>
<dbReference type="VEuPathDB" id="FungiDB:RhiirFUN_000005"/>
<dbReference type="VEuPathDB" id="FungiDB:RhiirA1_396152"/>
<gene>
    <name evidence="1" type="ORF">RhiirA1_396152</name>
</gene>
<evidence type="ECO:0000313" key="1">
    <source>
        <dbReference type="EMBL" id="PKC64342.1"/>
    </source>
</evidence>
<dbReference type="AlphaFoldDB" id="A0A2N0RM07"/>
<sequence>MNKAIQDQYTSQVSLTPIINPFWSHPYLNIYTATVPDRMHHCDLGLFKYQLTYTRKLLLLYGEQNILQKMDIRFGKILRYPGLHIFQHGLGNIKRFTASEYRDIMKVAIFCVDGLLKEIDVNLDKQLTNLFVLWNNMYILSREENPTELYIEEFKKSRIDWAHEFIHLLQQFSPSDLRLPKLHSWLYHIDHTIREFGPLNGLCTETYESLHKYYVKASYRRSNKRNINSQLLKNIRYHYILTTMHNNNTTNNSQDQSSNITFRKKIYQFDLKDITTFIQQFHSNDKVYSDELKLGMYHLKDCLDLWLNEISKLLNINTEFETLSIIIEIYNAVKLTNGDWVRATEKFNNQKEYSNVAIQWKISSEIELVFGQIKHMVFYLALVHLYDYKYQTENKFLKFGCPYIKFINEFYIVPIEVLIETVHIVQRFDHNNAYFVNRYISWFINMQFYIKK</sequence>
<reference evidence="1 2" key="2">
    <citation type="submission" date="2017-10" db="EMBL/GenBank/DDBJ databases">
        <title>Genome analyses suggest a sexual origin of heterokaryosis in a supposedly ancient asexual fungus.</title>
        <authorList>
            <person name="Corradi N."/>
            <person name="Sedzielewska K."/>
            <person name="Noel J."/>
            <person name="Charron P."/>
            <person name="Farinelli L."/>
            <person name="Marton T."/>
            <person name="Kruger M."/>
            <person name="Pelin A."/>
            <person name="Brachmann A."/>
            <person name="Corradi N."/>
        </authorList>
    </citation>
    <scope>NUCLEOTIDE SEQUENCE [LARGE SCALE GENOMIC DNA]</scope>
    <source>
        <strain evidence="1 2">A1</strain>
    </source>
</reference>
<protein>
    <submittedName>
        <fullName evidence="1">Uncharacterized protein</fullName>
    </submittedName>
</protein>
<comment type="caution">
    <text evidence="1">The sequence shown here is derived from an EMBL/GenBank/DDBJ whole genome shotgun (WGS) entry which is preliminary data.</text>
</comment>
<dbReference type="VEuPathDB" id="FungiDB:FUN_014661"/>
<proteinExistence type="predicted"/>
<dbReference type="EMBL" id="LLXH01000647">
    <property type="protein sequence ID" value="PKC64342.1"/>
    <property type="molecule type" value="Genomic_DNA"/>
</dbReference>
<name>A0A2N0RM07_9GLOM</name>
<dbReference type="Proteomes" id="UP000232688">
    <property type="component" value="Unassembled WGS sequence"/>
</dbReference>
<reference evidence="1 2" key="1">
    <citation type="submission" date="2017-10" db="EMBL/GenBank/DDBJ databases">
        <title>Extensive intraspecific genome diversity in a model arbuscular mycorrhizal fungus.</title>
        <authorList>
            <person name="Chen E.C.H."/>
            <person name="Morin E."/>
            <person name="Baudet D."/>
            <person name="Noel J."/>
            <person name="Ndikumana S."/>
            <person name="Charron P."/>
            <person name="St-Onge C."/>
            <person name="Giorgi J."/>
            <person name="Grigoriev I.V."/>
            <person name="Roux C."/>
            <person name="Martin F.M."/>
            <person name="Corradi N."/>
        </authorList>
    </citation>
    <scope>NUCLEOTIDE SEQUENCE [LARGE SCALE GENOMIC DNA]</scope>
    <source>
        <strain evidence="1 2">A1</strain>
    </source>
</reference>
<evidence type="ECO:0000313" key="2">
    <source>
        <dbReference type="Proteomes" id="UP000232688"/>
    </source>
</evidence>
<organism evidence="1 2">
    <name type="scientific">Rhizophagus irregularis</name>
    <dbReference type="NCBI Taxonomy" id="588596"/>
    <lineage>
        <taxon>Eukaryota</taxon>
        <taxon>Fungi</taxon>
        <taxon>Fungi incertae sedis</taxon>
        <taxon>Mucoromycota</taxon>
        <taxon>Glomeromycotina</taxon>
        <taxon>Glomeromycetes</taxon>
        <taxon>Glomerales</taxon>
        <taxon>Glomeraceae</taxon>
        <taxon>Rhizophagus</taxon>
    </lineage>
</organism>